<name>A0AA86JHT9_9CLOT</name>
<evidence type="ECO:0000313" key="2">
    <source>
        <dbReference type="EMBL" id="CAI3643462.1"/>
    </source>
</evidence>
<dbReference type="Proteomes" id="UP000789738">
    <property type="component" value="Unassembled WGS sequence"/>
</dbReference>
<accession>A0AA86JHT9</accession>
<dbReference type="EMBL" id="CAKJVE010000004">
    <property type="protein sequence ID" value="CAG9709020.1"/>
    <property type="molecule type" value="Genomic_DNA"/>
</dbReference>
<gene>
    <name evidence="2" type="ORF">CNEO2_40121</name>
    <name evidence="1" type="ORF">CNEO_43921</name>
</gene>
<reference evidence="1" key="1">
    <citation type="submission" date="2021-10" db="EMBL/GenBank/DDBJ databases">
        <authorList>
            <person name="Mesa V."/>
        </authorList>
    </citation>
    <scope>NUCLEOTIDE SEQUENCE</scope>
    <source>
        <strain evidence="1">CC3_PB</strain>
    </source>
</reference>
<proteinExistence type="predicted"/>
<dbReference type="Proteomes" id="UP001189143">
    <property type="component" value="Unassembled WGS sequence"/>
</dbReference>
<evidence type="ECO:0000313" key="3">
    <source>
        <dbReference type="Proteomes" id="UP000789738"/>
    </source>
</evidence>
<reference evidence="2" key="2">
    <citation type="submission" date="2022-10" db="EMBL/GenBank/DDBJ databases">
        <authorList>
            <person name="Aires J."/>
            <person name="Mesa V."/>
        </authorList>
    </citation>
    <scope>NUCLEOTIDE SEQUENCE</scope>
    <source>
        <strain evidence="2">Clostridium neonatale JD116</strain>
    </source>
</reference>
<sequence>MRFKTQSKIYFIGDISYAIVIILINTKSNFKLISEKVGFYLCKKGLLIIKRILTT</sequence>
<dbReference type="EMBL" id="CAMTCP010000248">
    <property type="protein sequence ID" value="CAI3643462.1"/>
    <property type="molecule type" value="Genomic_DNA"/>
</dbReference>
<comment type="caution">
    <text evidence="1">The sequence shown here is derived from an EMBL/GenBank/DDBJ whole genome shotgun (WGS) entry which is preliminary data.</text>
</comment>
<dbReference type="RefSeq" id="WP_185738725.1">
    <property type="nucleotide sequence ID" value="NZ_CAMTCT010000173.1"/>
</dbReference>
<organism evidence="1 3">
    <name type="scientific">Clostridium neonatale</name>
    <dbReference type="NCBI Taxonomy" id="137838"/>
    <lineage>
        <taxon>Bacteria</taxon>
        <taxon>Bacillati</taxon>
        <taxon>Bacillota</taxon>
        <taxon>Clostridia</taxon>
        <taxon>Eubacteriales</taxon>
        <taxon>Clostridiaceae</taxon>
        <taxon>Clostridium</taxon>
    </lineage>
</organism>
<dbReference type="AlphaFoldDB" id="A0AA86JHT9"/>
<protein>
    <submittedName>
        <fullName evidence="1">Uncharacterized protein</fullName>
    </submittedName>
</protein>
<evidence type="ECO:0000313" key="1">
    <source>
        <dbReference type="EMBL" id="CAG9709020.1"/>
    </source>
</evidence>